<proteinExistence type="predicted"/>
<reference evidence="2 3" key="1">
    <citation type="submission" date="2020-08" db="EMBL/GenBank/DDBJ databases">
        <title>Genomic Encyclopedia of Type Strains, Phase III (KMG-III): the genomes of soil and plant-associated and newly described type strains.</title>
        <authorList>
            <person name="Whitman W."/>
        </authorList>
    </citation>
    <scope>NUCLEOTIDE SEQUENCE [LARGE SCALE GENOMIC DNA]</scope>
    <source>
        <strain evidence="2 3">CECT 8799</strain>
    </source>
</reference>
<dbReference type="InterPro" id="IPR004919">
    <property type="entry name" value="GmrSD_N"/>
</dbReference>
<dbReference type="Pfam" id="PF03235">
    <property type="entry name" value="GmrSD_N"/>
    <property type="match status" value="1"/>
</dbReference>
<gene>
    <name evidence="2" type="ORF">FHS09_001924</name>
</gene>
<organism evidence="2 3">
    <name type="scientific">Microbulbifer rhizosphaerae</name>
    <dbReference type="NCBI Taxonomy" id="1562603"/>
    <lineage>
        <taxon>Bacteria</taxon>
        <taxon>Pseudomonadati</taxon>
        <taxon>Pseudomonadota</taxon>
        <taxon>Gammaproteobacteria</taxon>
        <taxon>Cellvibrionales</taxon>
        <taxon>Microbulbiferaceae</taxon>
        <taxon>Microbulbifer</taxon>
    </lineage>
</organism>
<protein>
    <recommendedName>
        <fullName evidence="1">GmrSD restriction endonucleases N-terminal domain-containing protein</fullName>
    </recommendedName>
</protein>
<dbReference type="RefSeq" id="WP_183459159.1">
    <property type="nucleotide sequence ID" value="NZ_JACHWZ010000007.1"/>
</dbReference>
<keyword evidence="3" id="KW-1185">Reference proteome</keyword>
<dbReference type="AlphaFoldDB" id="A0A7W4ZA92"/>
<sequence length="376" mass="43156">MSEISKVLVNEQDVCLDGADTSNDEAGITTPFDSSRIRVETKNTQMDTLIKRIKNDEIDLKTGFQRRSGIWSNKAQSRLIESMLINIPLPAFYMDATDDSRWLVVDGLQRLTTIRRFAIDEEFALTGLEFLSDYEGKKFSGLPRSFRRRIEETDIILHLIQPGTPLDVKFDIFRRINTGGEPLSAQEIRHALNQGAVTQWLETLAESDHFKMATDNGVASRRMDDRECVLRFLAFNLFSPKKYSADNFDQFLHAAMRAANEAEGVLEENAERFRRAMTTAREIFANDAFRKRYRENETRYPINKALFETWSLTLGALNEEDSGKLIAEREVVREKFRSLMNEDKTFEASISQGTGSVKKIQYRFARIEELVQGCLS</sequence>
<dbReference type="Proteomes" id="UP000535937">
    <property type="component" value="Unassembled WGS sequence"/>
</dbReference>
<evidence type="ECO:0000259" key="1">
    <source>
        <dbReference type="Pfam" id="PF03235"/>
    </source>
</evidence>
<evidence type="ECO:0000313" key="3">
    <source>
        <dbReference type="Proteomes" id="UP000535937"/>
    </source>
</evidence>
<dbReference type="PANTHER" id="PTHR39639:SF1">
    <property type="entry name" value="DUF262 DOMAIN-CONTAINING PROTEIN"/>
    <property type="match status" value="1"/>
</dbReference>
<feature type="domain" description="GmrSD restriction endonucleases N-terminal" evidence="1">
    <location>
        <begin position="63"/>
        <end position="191"/>
    </location>
</feature>
<accession>A0A7W4ZA92</accession>
<evidence type="ECO:0000313" key="2">
    <source>
        <dbReference type="EMBL" id="MBB3061094.1"/>
    </source>
</evidence>
<dbReference type="PANTHER" id="PTHR39639">
    <property type="entry name" value="CHROMOSOME 16, WHOLE GENOME SHOTGUN SEQUENCE"/>
    <property type="match status" value="1"/>
</dbReference>
<name>A0A7W4ZA92_9GAMM</name>
<comment type="caution">
    <text evidence="2">The sequence shown here is derived from an EMBL/GenBank/DDBJ whole genome shotgun (WGS) entry which is preliminary data.</text>
</comment>
<dbReference type="EMBL" id="JACHWZ010000007">
    <property type="protein sequence ID" value="MBB3061094.1"/>
    <property type="molecule type" value="Genomic_DNA"/>
</dbReference>